<evidence type="ECO:0000313" key="2">
    <source>
        <dbReference type="Proteomes" id="UP000002301"/>
    </source>
</evidence>
<dbReference type="AlphaFoldDB" id="A6X009"/>
<accession>A6X009</accession>
<gene>
    <name evidence="1" type="ordered locus">Oant_1847</name>
</gene>
<reference evidence="1 2" key="1">
    <citation type="journal article" date="2011" name="J. Bacteriol.">
        <title>Genome of Ochrobactrum anthropi ATCC 49188 T, a versatile opportunistic pathogen and symbiont of several eukaryotic hosts.</title>
        <authorList>
            <person name="Chain P.S."/>
            <person name="Lang D.M."/>
            <person name="Comerci D.J."/>
            <person name="Malfatti S.A."/>
            <person name="Vergez L.M."/>
            <person name="Shin M."/>
            <person name="Ugalde R.A."/>
            <person name="Garcia E."/>
            <person name="Tolmasky M.E."/>
        </authorList>
    </citation>
    <scope>NUCLEOTIDE SEQUENCE [LARGE SCALE GENOMIC DNA]</scope>
    <source>
        <strain evidence="2">ATCC 49188 / DSM 6882 / CCUG 24695 / JCM 21032 / LMG 3331 / NBRC 15819 / NCTC 12168 / Alc 37</strain>
    </source>
</reference>
<evidence type="ECO:0008006" key="3">
    <source>
        <dbReference type="Google" id="ProtNLM"/>
    </source>
</evidence>
<sequence>MTKQKIGILTLCLILGVTTGCTSTGLSGTQKAFDQNARRIAECERKEFPTHRAKADCMNAADRALMPAVGSDADLLRYRMAKRTDVAQRIDSGKISVAKANSEILGVYAQVQSERNKRVAIRAQTAANIMQAQNQSNAMASMANSQARMANTLENAELRRSRINGQPDPFSWARTYSQQW</sequence>
<dbReference type="KEGG" id="oan:Oant_1847"/>
<dbReference type="EMBL" id="CP000758">
    <property type="protein sequence ID" value="ABS14563.1"/>
    <property type="molecule type" value="Genomic_DNA"/>
</dbReference>
<dbReference type="PROSITE" id="PS51257">
    <property type="entry name" value="PROKAR_LIPOPROTEIN"/>
    <property type="match status" value="1"/>
</dbReference>
<evidence type="ECO:0000313" key="1">
    <source>
        <dbReference type="EMBL" id="ABS14563.1"/>
    </source>
</evidence>
<keyword evidence="2" id="KW-1185">Reference proteome</keyword>
<proteinExistence type="predicted"/>
<name>A6X009_BRUA4</name>
<dbReference type="HOGENOM" id="CLU_1494793_0_0_5"/>
<organism evidence="1 2">
    <name type="scientific">Brucella anthropi (strain ATCC 49188 / DSM 6882 / CCUG 24695 / JCM 21032 / LMG 3331 / NBRC 15819 / NCTC 12168 / Alc 37)</name>
    <name type="common">Ochrobactrum anthropi</name>
    <dbReference type="NCBI Taxonomy" id="439375"/>
    <lineage>
        <taxon>Bacteria</taxon>
        <taxon>Pseudomonadati</taxon>
        <taxon>Pseudomonadota</taxon>
        <taxon>Alphaproteobacteria</taxon>
        <taxon>Hyphomicrobiales</taxon>
        <taxon>Brucellaceae</taxon>
        <taxon>Brucella/Ochrobactrum group</taxon>
        <taxon>Brucella</taxon>
    </lineage>
</organism>
<protein>
    <recommendedName>
        <fullName evidence="3">Lipoprotein</fullName>
    </recommendedName>
</protein>
<dbReference type="RefSeq" id="WP_012091830.1">
    <property type="nucleotide sequence ID" value="NC_009667.1"/>
</dbReference>
<dbReference type="Proteomes" id="UP000002301">
    <property type="component" value="Chromosome 1"/>
</dbReference>